<dbReference type="SUPFAM" id="SSF63748">
    <property type="entry name" value="Tudor/PWWP/MBT"/>
    <property type="match status" value="1"/>
</dbReference>
<dbReference type="Gene3D" id="2.30.30.140">
    <property type="match status" value="1"/>
</dbReference>
<gene>
    <name evidence="2" type="primary">ORF46055</name>
</gene>
<dbReference type="EMBL" id="HACG01015883">
    <property type="protein sequence ID" value="CEK62748.1"/>
    <property type="molecule type" value="Transcribed_RNA"/>
</dbReference>
<name>A0A0B6Z2H2_9EUPU</name>
<evidence type="ECO:0000259" key="1">
    <source>
        <dbReference type="Pfam" id="PF00567"/>
    </source>
</evidence>
<feature type="non-terminal residue" evidence="2">
    <location>
        <position position="187"/>
    </location>
</feature>
<dbReference type="PANTHER" id="PTHR22948:SF29">
    <property type="entry name" value="FI02030P-RELATED"/>
    <property type="match status" value="1"/>
</dbReference>
<dbReference type="PANTHER" id="PTHR22948">
    <property type="entry name" value="TUDOR DOMAIN CONTAINING PROTEIN"/>
    <property type="match status" value="1"/>
</dbReference>
<organism evidence="2">
    <name type="scientific">Arion vulgaris</name>
    <dbReference type="NCBI Taxonomy" id="1028688"/>
    <lineage>
        <taxon>Eukaryota</taxon>
        <taxon>Metazoa</taxon>
        <taxon>Spiralia</taxon>
        <taxon>Lophotrochozoa</taxon>
        <taxon>Mollusca</taxon>
        <taxon>Gastropoda</taxon>
        <taxon>Heterobranchia</taxon>
        <taxon>Euthyneura</taxon>
        <taxon>Panpulmonata</taxon>
        <taxon>Eupulmonata</taxon>
        <taxon>Stylommatophora</taxon>
        <taxon>Helicina</taxon>
        <taxon>Arionoidea</taxon>
        <taxon>Arionidae</taxon>
        <taxon>Arion</taxon>
    </lineage>
</organism>
<reference evidence="2" key="1">
    <citation type="submission" date="2014-12" db="EMBL/GenBank/DDBJ databases">
        <title>Insight into the proteome of Arion vulgaris.</title>
        <authorList>
            <person name="Aradska J."/>
            <person name="Bulat T."/>
            <person name="Smidak R."/>
            <person name="Sarate P."/>
            <person name="Gangsoo J."/>
            <person name="Sialana F."/>
            <person name="Bilban M."/>
            <person name="Lubec G."/>
        </authorList>
    </citation>
    <scope>NUCLEOTIDE SEQUENCE</scope>
    <source>
        <tissue evidence="2">Skin</tissue>
    </source>
</reference>
<dbReference type="InterPro" id="IPR035437">
    <property type="entry name" value="SNase_OB-fold_sf"/>
</dbReference>
<dbReference type="AlphaFoldDB" id="A0A0B6Z2H2"/>
<dbReference type="Gene3D" id="2.40.50.90">
    <property type="match status" value="1"/>
</dbReference>
<dbReference type="Pfam" id="PF00567">
    <property type="entry name" value="TUDOR"/>
    <property type="match status" value="1"/>
</dbReference>
<feature type="domain" description="Tudor" evidence="1">
    <location>
        <begin position="25"/>
        <end position="134"/>
    </location>
</feature>
<feature type="non-terminal residue" evidence="2">
    <location>
        <position position="1"/>
    </location>
</feature>
<dbReference type="InterPro" id="IPR050621">
    <property type="entry name" value="Tudor_domain_containing"/>
</dbReference>
<dbReference type="InterPro" id="IPR002999">
    <property type="entry name" value="Tudor"/>
</dbReference>
<evidence type="ECO:0000313" key="2">
    <source>
        <dbReference type="EMBL" id="CEK62748.1"/>
    </source>
</evidence>
<accession>A0A0B6Z2H2</accession>
<protein>
    <recommendedName>
        <fullName evidence="1">Tudor domain-containing protein</fullName>
    </recommendedName>
</protein>
<sequence length="187" mass="21124">PPSNICDTSNLPKFWTYPMLQFVSLQIVRVENPSNFVVIPMEQREALEKLEIAIAQYFSANNSDPATSLSDVVVYAVKSKDVFRRALYVNPLGDVVKVFLPDHQLYDTVHPSELFLLPQQFYSLPFLANKSRLGGVVPNGQDWSMQVTQWFKDAVNNKCLYAFVTGEEHSSSSDPRIPGTLVVRLID</sequence>
<proteinExistence type="predicted"/>